<dbReference type="PROSITE" id="PS51462">
    <property type="entry name" value="NUDIX"/>
    <property type="match status" value="1"/>
</dbReference>
<evidence type="ECO:0000313" key="6">
    <source>
        <dbReference type="Proteomes" id="UP000248857"/>
    </source>
</evidence>
<name>A0A2W1JRT4_9CYAN</name>
<dbReference type="PANTHER" id="PTHR43736">
    <property type="entry name" value="ADP-RIBOSE PYROPHOSPHATASE"/>
    <property type="match status" value="1"/>
</dbReference>
<accession>A0A2W1JRT4</accession>
<sequence>MVQQLLHFWQTVLGVIFRHPVIGVSIIPILDDGRIILVKRRDNQQWSFPGGFVDWGETLAETVHRELEEETGLRVKQMGRLVGVYSAPDRDSRLHSICVAIEAQVEGDYRVQEAEILEIQAFLPDDVAQEKLSHDHDRQFQDYRQGKTALA</sequence>
<comment type="similarity">
    <text evidence="1 3">Belongs to the Nudix hydrolase family.</text>
</comment>
<organism evidence="5 6">
    <name type="scientific">Acaryochloris thomasi RCC1774</name>
    <dbReference type="NCBI Taxonomy" id="1764569"/>
    <lineage>
        <taxon>Bacteria</taxon>
        <taxon>Bacillati</taxon>
        <taxon>Cyanobacteriota</taxon>
        <taxon>Cyanophyceae</taxon>
        <taxon>Acaryochloridales</taxon>
        <taxon>Acaryochloridaceae</taxon>
        <taxon>Acaryochloris</taxon>
        <taxon>Acaryochloris thomasi</taxon>
    </lineage>
</organism>
<reference evidence="5 6" key="1">
    <citation type="journal article" date="2018" name="Sci. Rep.">
        <title>A novel species of the marine cyanobacterium Acaryochloris with a unique pigment content and lifestyle.</title>
        <authorList>
            <person name="Partensky F."/>
            <person name="Six C."/>
            <person name="Ratin M."/>
            <person name="Garczarek L."/>
            <person name="Vaulot D."/>
            <person name="Probert I."/>
            <person name="Calteau A."/>
            <person name="Gourvil P."/>
            <person name="Marie D."/>
            <person name="Grebert T."/>
            <person name="Bouchier C."/>
            <person name="Le Panse S."/>
            <person name="Gachenot M."/>
            <person name="Rodriguez F."/>
            <person name="Garrido J.L."/>
        </authorList>
    </citation>
    <scope>NUCLEOTIDE SEQUENCE [LARGE SCALE GENOMIC DNA]</scope>
    <source>
        <strain evidence="5 6">RCC1774</strain>
    </source>
</reference>
<dbReference type="EMBL" id="PQWO01000004">
    <property type="protein sequence ID" value="PZD73975.1"/>
    <property type="molecule type" value="Genomic_DNA"/>
</dbReference>
<dbReference type="OrthoDB" id="9787476at2"/>
<dbReference type="Gene3D" id="3.90.79.10">
    <property type="entry name" value="Nucleoside Triphosphate Pyrophosphohydrolase"/>
    <property type="match status" value="1"/>
</dbReference>
<keyword evidence="6" id="KW-1185">Reference proteome</keyword>
<proteinExistence type="inferred from homology"/>
<gene>
    <name evidence="5" type="primary">nudF_1</name>
    <name evidence="5" type="ORF">C1752_01650</name>
</gene>
<dbReference type="RefSeq" id="WP_110985619.1">
    <property type="nucleotide sequence ID" value="NZ_CAWNWM010000004.1"/>
</dbReference>
<dbReference type="SUPFAM" id="SSF55811">
    <property type="entry name" value="Nudix"/>
    <property type="match status" value="1"/>
</dbReference>
<feature type="domain" description="Nudix hydrolase" evidence="4">
    <location>
        <begin position="17"/>
        <end position="144"/>
    </location>
</feature>
<dbReference type="InterPro" id="IPR000086">
    <property type="entry name" value="NUDIX_hydrolase_dom"/>
</dbReference>
<dbReference type="EC" id="3.6.1.13" evidence="5"/>
<evidence type="ECO:0000256" key="2">
    <source>
        <dbReference type="ARBA" id="ARBA00022801"/>
    </source>
</evidence>
<protein>
    <submittedName>
        <fullName evidence="5">ADP-ribose pyrophosphatase</fullName>
        <ecNumber evidence="5">3.6.1.13</ecNumber>
    </submittedName>
</protein>
<evidence type="ECO:0000256" key="1">
    <source>
        <dbReference type="ARBA" id="ARBA00005582"/>
    </source>
</evidence>
<dbReference type="InterPro" id="IPR020476">
    <property type="entry name" value="Nudix_hydrolase"/>
</dbReference>
<dbReference type="AlphaFoldDB" id="A0A2W1JRT4"/>
<dbReference type="InterPro" id="IPR020084">
    <property type="entry name" value="NUDIX_hydrolase_CS"/>
</dbReference>
<dbReference type="PANTHER" id="PTHR43736:SF1">
    <property type="entry name" value="DIHYDRONEOPTERIN TRIPHOSPHATE DIPHOSPHATASE"/>
    <property type="match status" value="1"/>
</dbReference>
<evidence type="ECO:0000259" key="4">
    <source>
        <dbReference type="PROSITE" id="PS51462"/>
    </source>
</evidence>
<comment type="caution">
    <text evidence="5">The sequence shown here is derived from an EMBL/GenBank/DDBJ whole genome shotgun (WGS) entry which is preliminary data.</text>
</comment>
<keyword evidence="2 3" id="KW-0378">Hydrolase</keyword>
<dbReference type="PRINTS" id="PR00502">
    <property type="entry name" value="NUDIXFAMILY"/>
</dbReference>
<dbReference type="InterPro" id="IPR015797">
    <property type="entry name" value="NUDIX_hydrolase-like_dom_sf"/>
</dbReference>
<dbReference type="PROSITE" id="PS00893">
    <property type="entry name" value="NUDIX_BOX"/>
    <property type="match status" value="1"/>
</dbReference>
<evidence type="ECO:0000256" key="3">
    <source>
        <dbReference type="RuleBase" id="RU003476"/>
    </source>
</evidence>
<dbReference type="Proteomes" id="UP000248857">
    <property type="component" value="Unassembled WGS sequence"/>
</dbReference>
<dbReference type="GO" id="GO:0047631">
    <property type="term" value="F:ADP-ribose diphosphatase activity"/>
    <property type="evidence" value="ECO:0007669"/>
    <property type="project" value="UniProtKB-EC"/>
</dbReference>
<evidence type="ECO:0000313" key="5">
    <source>
        <dbReference type="EMBL" id="PZD73975.1"/>
    </source>
</evidence>
<dbReference type="Pfam" id="PF00293">
    <property type="entry name" value="NUDIX"/>
    <property type="match status" value="1"/>
</dbReference>